<dbReference type="CDD" id="cd08509">
    <property type="entry name" value="PBP2_TmCBP_oligosaccharides_like"/>
    <property type="match status" value="1"/>
</dbReference>
<sequence length="585" mass="64442">MRQGARILIPLLAAGLAAAACTGGGATPTVPNSQPASGLAANPGNPGSLPRNETLYTTGTQWGPPANFNPIREWDSAVGTKGLVYETLFHYDPNAAELTPWLAESGGWTSDTVYEAKIRTGVTWADGQAMTAKDVVFSYELGKMKTVPFHNVWDWLKSVEAPDERTVRFTFSKANYQEWDFNLYNRVIVPEHIWRGRSEEDVLNGVNDDPVGTGAYKFQSHDQDRVVLVKRDGWWGKTALNMDPKPKYIVDVATPSNEVAMGLLLQKGMDISNNFLPGVANLVKGNFGIKSFYDQPPYMLSANTAWLVPNTTKKPMDDPAFRKALAASVDTKKIVEGVYGNLVKAASPTGLLPQWEQFVDQGVVAQSGFSFDVAKAKKTLADAGYKDRDGDGLVEGKDGGKINLTLIVPSGWTDWMEAARVIAASAKAAGINVEPDFPDYNALVEKRGKGDFDLLLNNERQLSNTPWTYYDYMFQLPIQKTQNVVNFGRYENKRAWALVQQLDQVKTDDVAGMKALTGQLQKIHLDELPIIPLWYNGLWAQSSVSVWKNWPSAAQGAPKTAPAMWRNWLELGGFETLTQLQPAAS</sequence>
<dbReference type="RefSeq" id="WP_219529850.1">
    <property type="nucleotide sequence ID" value="NZ_JAHKRM010000007.1"/>
</dbReference>
<dbReference type="EMBL" id="JBHUCM010000038">
    <property type="protein sequence ID" value="MFD1543377.1"/>
    <property type="molecule type" value="Genomic_DNA"/>
</dbReference>
<feature type="region of interest" description="Disordered" evidence="1">
    <location>
        <begin position="25"/>
        <end position="53"/>
    </location>
</feature>
<organism evidence="4 5">
    <name type="scientific">Nonomuraea guangzhouensis</name>
    <dbReference type="NCBI Taxonomy" id="1291555"/>
    <lineage>
        <taxon>Bacteria</taxon>
        <taxon>Bacillati</taxon>
        <taxon>Actinomycetota</taxon>
        <taxon>Actinomycetes</taxon>
        <taxon>Streptosporangiales</taxon>
        <taxon>Streptosporangiaceae</taxon>
        <taxon>Nonomuraea</taxon>
    </lineage>
</organism>
<dbReference type="PROSITE" id="PS51257">
    <property type="entry name" value="PROKAR_LIPOPROTEIN"/>
    <property type="match status" value="1"/>
</dbReference>
<evidence type="ECO:0000256" key="2">
    <source>
        <dbReference type="SAM" id="SignalP"/>
    </source>
</evidence>
<dbReference type="PANTHER" id="PTHR30290">
    <property type="entry name" value="PERIPLASMIC BINDING COMPONENT OF ABC TRANSPORTER"/>
    <property type="match status" value="1"/>
</dbReference>
<comment type="caution">
    <text evidence="4">The sequence shown here is derived from an EMBL/GenBank/DDBJ whole genome shotgun (WGS) entry which is preliminary data.</text>
</comment>
<dbReference type="InterPro" id="IPR039424">
    <property type="entry name" value="SBP_5"/>
</dbReference>
<feature type="signal peptide" evidence="2">
    <location>
        <begin position="1"/>
        <end position="19"/>
    </location>
</feature>
<dbReference type="InterPro" id="IPR030678">
    <property type="entry name" value="Peptide/Ni-bd"/>
</dbReference>
<dbReference type="Pfam" id="PF00496">
    <property type="entry name" value="SBP_bac_5"/>
    <property type="match status" value="1"/>
</dbReference>
<evidence type="ECO:0000313" key="4">
    <source>
        <dbReference type="EMBL" id="MFD1543377.1"/>
    </source>
</evidence>
<protein>
    <submittedName>
        <fullName evidence="4">ABC transporter substrate-binding protein</fullName>
    </submittedName>
</protein>
<dbReference type="PANTHER" id="PTHR30290:SF82">
    <property type="entry name" value="ABC-TYPE DIPEPTIDE_OLIGOPEPTIDE TRANSPORT SYSTEM, PERIPLASMIC COMPONENT"/>
    <property type="match status" value="1"/>
</dbReference>
<accession>A0ABW4GKX1</accession>
<dbReference type="PIRSF" id="PIRSF002741">
    <property type="entry name" value="MppA"/>
    <property type="match status" value="1"/>
</dbReference>
<reference evidence="5" key="1">
    <citation type="journal article" date="2019" name="Int. J. Syst. Evol. Microbiol.">
        <title>The Global Catalogue of Microorganisms (GCM) 10K type strain sequencing project: providing services to taxonomists for standard genome sequencing and annotation.</title>
        <authorList>
            <consortium name="The Broad Institute Genomics Platform"/>
            <consortium name="The Broad Institute Genome Sequencing Center for Infectious Disease"/>
            <person name="Wu L."/>
            <person name="Ma J."/>
        </authorList>
    </citation>
    <scope>NUCLEOTIDE SEQUENCE [LARGE SCALE GENOMIC DNA]</scope>
    <source>
        <strain evidence="5">CGMCC 1.15399</strain>
    </source>
</reference>
<dbReference type="Proteomes" id="UP001597097">
    <property type="component" value="Unassembled WGS sequence"/>
</dbReference>
<feature type="chain" id="PRO_5047423023" evidence="2">
    <location>
        <begin position="20"/>
        <end position="585"/>
    </location>
</feature>
<name>A0ABW4GKX1_9ACTN</name>
<gene>
    <name evidence="4" type="ORF">ACFSJ0_40485</name>
</gene>
<keyword evidence="2" id="KW-0732">Signal</keyword>
<proteinExistence type="predicted"/>
<keyword evidence="5" id="KW-1185">Reference proteome</keyword>
<dbReference type="InterPro" id="IPR000914">
    <property type="entry name" value="SBP_5_dom"/>
</dbReference>
<evidence type="ECO:0000259" key="3">
    <source>
        <dbReference type="Pfam" id="PF00496"/>
    </source>
</evidence>
<evidence type="ECO:0000256" key="1">
    <source>
        <dbReference type="SAM" id="MobiDB-lite"/>
    </source>
</evidence>
<evidence type="ECO:0000313" key="5">
    <source>
        <dbReference type="Proteomes" id="UP001597097"/>
    </source>
</evidence>
<feature type="domain" description="Solute-binding protein family 5" evidence="3">
    <location>
        <begin position="97"/>
        <end position="474"/>
    </location>
</feature>